<sequence>MEISAEANDTIGFGKRNKFVPAIPSAGENGPECSQDFQQCLELLRGPGDERRFVGLLLVTRLLPHGSDDAVRKVLEALGAQFLHRLLLPLRKPAQGPQVSAEAKEQQATGCSLALAILAAGCRLHDFAAGPDVRDLLPVLLKVVQHGGVSRILQLSTAPADGGVRDAAAVSDALECLLGAAAAAPEQTLTILERSPLMESLASWLTTAAAALTSAPPGASGIMPTDEAQTHGSVLLAAALLERALTGGSGSRGKGGGRDGGGRGQGIVVFAEHSEASAHVMVALATLLGNPRLLDPLPAVTQGSVIASQAAQGPQSSSHAEGNPHPVIRGTEASDGSSAAATAATGSRGVSGGAAQLQLEALHLLLLMLRACQEPAAAAAARELVRLDEQVAWSAAVRRGLGWLLRSRAPGTLKHLALQMAAVVAETVGDGWLLGSRAAAAAAALDSEAPPRVPPPLLQQQQQQPPMAQEEPGSFLLLLVETLKIETGLLLQDALHPDRHVPATISHRSSTLRHAAPPTPSQQLLDELAARAAQRKAAEEAAARAAVGVSIVGGGAVPGPASSAKPLPPLAAAATEATTEMEVDGASVFVELPSDMQEGRGVLPDSAAAANSSADSAMMPAGQRALLLLPAAFRLLEGSVEAVAADAAAADEYMEAEFSEPTSSARSSPGHRQPVLSDAALQKLMSAFNAIIETLLQFFENAHEQQQNQQLEAAPATVTGTSTLASAATGAVPSAVLLGAARVFGRYLAEAPDAVRSAPVLQALPFVMGLRSGHQEGRACNDDDDNNDDNDDMGNFALTFLLPGLLLATGPGADGRFETTRALRTSPSALSACVAYLAHCVRGAVAATPLAERLLKEAEGGGSGSGGGGGGCAAALEALVRFERGMADVSMLLLNILEPGNVLSGLPAARHREAAEGHYGDNTTAATAATAAETWKVLEHSFAMRGRHADAATSINAAAAAAAAAAPQHLPPLLVQLLPICWLMEQWAWARENALRDLSFLDPLRPSSAVHVLFRWQLGTRALLCAACLPVVVLLSNITSLAATAASCGHGSALRQNQQRKDADANAHPDTDTDAEVVKVTACLLPQSIVERVVTAALAAAAGGTSLQLAAQLPPPPGFTRNPLLPMTPEGLADDVRGDGEVCWERLLAACVQLLEVSPPVRCLMALVSGRGASWLEQLLGAHARREPAAEELLLSEVNLARLLQLVLGASTTGV</sequence>
<feature type="region of interest" description="Disordered" evidence="1">
    <location>
        <begin position="307"/>
        <end position="347"/>
    </location>
</feature>
<feature type="compositionally biased region" description="Low complexity" evidence="1">
    <location>
        <begin position="330"/>
        <end position="347"/>
    </location>
</feature>
<dbReference type="Pfam" id="PF05536">
    <property type="entry name" value="Neurochondrin"/>
    <property type="match status" value="1"/>
</dbReference>
<name>A0ABQ5S6J7_9CHLO</name>
<accession>A0ABQ5S6J7</accession>
<reference evidence="2 3" key="1">
    <citation type="journal article" date="2023" name="IScience">
        <title>Expanded male sex-determining region conserved during the evolution of homothallism in the green alga Volvox.</title>
        <authorList>
            <person name="Yamamoto K."/>
            <person name="Matsuzaki R."/>
            <person name="Mahakham W."/>
            <person name="Heman W."/>
            <person name="Sekimoto H."/>
            <person name="Kawachi M."/>
            <person name="Minakuchi Y."/>
            <person name="Toyoda A."/>
            <person name="Nozaki H."/>
        </authorList>
    </citation>
    <scope>NUCLEOTIDE SEQUENCE [LARGE SCALE GENOMIC DNA]</scope>
    <source>
        <strain evidence="2 3">NIES-4468</strain>
    </source>
</reference>
<organism evidence="2 3">
    <name type="scientific">Volvox africanus</name>
    <dbReference type="NCBI Taxonomy" id="51714"/>
    <lineage>
        <taxon>Eukaryota</taxon>
        <taxon>Viridiplantae</taxon>
        <taxon>Chlorophyta</taxon>
        <taxon>core chlorophytes</taxon>
        <taxon>Chlorophyceae</taxon>
        <taxon>CS clade</taxon>
        <taxon>Chlamydomonadales</taxon>
        <taxon>Volvocaceae</taxon>
        <taxon>Volvox</taxon>
    </lineage>
</organism>
<feature type="region of interest" description="Disordered" evidence="1">
    <location>
        <begin position="447"/>
        <end position="470"/>
    </location>
</feature>
<feature type="compositionally biased region" description="Low complexity" evidence="1">
    <location>
        <begin position="307"/>
        <end position="320"/>
    </location>
</feature>
<evidence type="ECO:0000313" key="2">
    <source>
        <dbReference type="EMBL" id="GLI65500.1"/>
    </source>
</evidence>
<evidence type="ECO:0000256" key="1">
    <source>
        <dbReference type="SAM" id="MobiDB-lite"/>
    </source>
</evidence>
<gene>
    <name evidence="2" type="ORF">VaNZ11_009048</name>
</gene>
<comment type="caution">
    <text evidence="2">The sequence shown here is derived from an EMBL/GenBank/DDBJ whole genome shotgun (WGS) entry which is preliminary data.</text>
</comment>
<dbReference type="Proteomes" id="UP001165090">
    <property type="component" value="Unassembled WGS sequence"/>
</dbReference>
<dbReference type="PANTHER" id="PTHR13109">
    <property type="entry name" value="NEUROCHONDRIN"/>
    <property type="match status" value="1"/>
</dbReference>
<dbReference type="PANTHER" id="PTHR13109:SF7">
    <property type="entry name" value="NEUROCHONDRIN"/>
    <property type="match status" value="1"/>
</dbReference>
<dbReference type="EMBL" id="BSDZ01000024">
    <property type="protein sequence ID" value="GLI65500.1"/>
    <property type="molecule type" value="Genomic_DNA"/>
</dbReference>
<protein>
    <recommendedName>
        <fullName evidence="4">Neurochondrin</fullName>
    </recommendedName>
</protein>
<dbReference type="InterPro" id="IPR008709">
    <property type="entry name" value="Neurochondrin"/>
</dbReference>
<evidence type="ECO:0008006" key="4">
    <source>
        <dbReference type="Google" id="ProtNLM"/>
    </source>
</evidence>
<proteinExistence type="predicted"/>
<evidence type="ECO:0000313" key="3">
    <source>
        <dbReference type="Proteomes" id="UP001165090"/>
    </source>
</evidence>
<keyword evidence="3" id="KW-1185">Reference proteome</keyword>